<dbReference type="InterPro" id="IPR037151">
    <property type="entry name" value="AlkB-like_sf"/>
</dbReference>
<evidence type="ECO:0000313" key="1">
    <source>
        <dbReference type="EMBL" id="CAD2218728.1"/>
    </source>
</evidence>
<dbReference type="GO" id="GO:0005759">
    <property type="term" value="C:mitochondrial matrix"/>
    <property type="evidence" value="ECO:0007669"/>
    <property type="project" value="TreeGrafter"/>
</dbReference>
<evidence type="ECO:0000313" key="2">
    <source>
        <dbReference type="Proteomes" id="UP000515908"/>
    </source>
</evidence>
<dbReference type="PANTHER" id="PTHR21052:SF0">
    <property type="entry name" value="ALPHA-KETOGLUTARATE-DEPENDENT DIOXYGENASE ALKB HOMOLOG 7, MITOCHONDRIAL"/>
    <property type="match status" value="1"/>
</dbReference>
<dbReference type="PANTHER" id="PTHR21052">
    <property type="entry name" value="SPERMATOGENESIS ASSOCIATED 11-RELATED"/>
    <property type="match status" value="1"/>
</dbReference>
<dbReference type="EMBL" id="LR877156">
    <property type="protein sequence ID" value="CAD2218728.1"/>
    <property type="molecule type" value="Genomic_DNA"/>
</dbReference>
<protein>
    <recommendedName>
        <fullName evidence="3">2OG-Fe(II) oxygenase superfamily</fullName>
    </recommendedName>
</protein>
<gene>
    <name evidence="1" type="ORF">ADEAN_000621900</name>
</gene>
<dbReference type="InterPro" id="IPR032870">
    <property type="entry name" value="ALKBH7-like"/>
</dbReference>
<dbReference type="SUPFAM" id="SSF51197">
    <property type="entry name" value="Clavaminate synthase-like"/>
    <property type="match status" value="1"/>
</dbReference>
<dbReference type="VEuPathDB" id="TriTrypDB:ADEAN_000621900"/>
<dbReference type="Gene3D" id="2.60.120.590">
    <property type="entry name" value="Alpha-ketoglutarate-dependent dioxygenase AlkB-like"/>
    <property type="match status" value="1"/>
</dbReference>
<reference evidence="1 2" key="1">
    <citation type="submission" date="2020-08" db="EMBL/GenBank/DDBJ databases">
        <authorList>
            <person name="Newling K."/>
            <person name="Davey J."/>
            <person name="Forrester S."/>
        </authorList>
    </citation>
    <scope>NUCLEOTIDE SEQUENCE [LARGE SCALE GENOMIC DNA]</scope>
    <source>
        <strain evidence="2">Crithidia deanei Carvalho (ATCC PRA-265)</strain>
    </source>
</reference>
<evidence type="ECO:0008006" key="3">
    <source>
        <dbReference type="Google" id="ProtNLM"/>
    </source>
</evidence>
<dbReference type="GO" id="GO:0006631">
    <property type="term" value="P:fatty acid metabolic process"/>
    <property type="evidence" value="ECO:0007669"/>
    <property type="project" value="TreeGrafter"/>
</dbReference>
<keyword evidence="2" id="KW-1185">Reference proteome</keyword>
<sequence length="266" mass="30204">MRASLWRRCAFSGPLVSLRYAPSVVQPPMEEVVGKGVKDIPEHYVTAYVLPEVITKEEEAALLGFASPWFDRLEFNDGHVDGLIHHYKEFYRSYANDIVAAASGEEGRLVQQALAKVRHLACTYLPHIPIDDRVHFLRLAGSGFIRSHVDENRNSSGIIGGLCLNAARVMSLTNEKYPGEKVELLLAPRCFYAIIGRARYDWAHSVDWIKDDEEHIQRIKKSLVVEGTPIEYDGKVTPFKRYDRTAIIFRGLSPMQLLAHRMRQKG</sequence>
<dbReference type="GO" id="GO:0006974">
    <property type="term" value="P:DNA damage response"/>
    <property type="evidence" value="ECO:0007669"/>
    <property type="project" value="InterPro"/>
</dbReference>
<name>A0A7G2CFR0_9TRYP</name>
<dbReference type="AlphaFoldDB" id="A0A7G2CFR0"/>
<proteinExistence type="predicted"/>
<dbReference type="OrthoDB" id="28127at2759"/>
<dbReference type="Proteomes" id="UP000515908">
    <property type="component" value="Chromosome 12"/>
</dbReference>
<organism evidence="1 2">
    <name type="scientific">Angomonas deanei</name>
    <dbReference type="NCBI Taxonomy" id="59799"/>
    <lineage>
        <taxon>Eukaryota</taxon>
        <taxon>Discoba</taxon>
        <taxon>Euglenozoa</taxon>
        <taxon>Kinetoplastea</taxon>
        <taxon>Metakinetoplastina</taxon>
        <taxon>Trypanosomatida</taxon>
        <taxon>Trypanosomatidae</taxon>
        <taxon>Strigomonadinae</taxon>
        <taxon>Angomonas</taxon>
    </lineage>
</organism>
<accession>A0A7G2CFR0</accession>